<keyword evidence="3 7" id="KW-0349">Heme</keyword>
<dbReference type="GO" id="GO:0043177">
    <property type="term" value="F:organic acid binding"/>
    <property type="evidence" value="ECO:0007669"/>
    <property type="project" value="TreeGrafter"/>
</dbReference>
<evidence type="ECO:0000313" key="9">
    <source>
        <dbReference type="Ensembl" id="ENSECRP00000025999.1"/>
    </source>
</evidence>
<dbReference type="InterPro" id="IPR012292">
    <property type="entry name" value="Globin/Proto"/>
</dbReference>
<proteinExistence type="inferred from homology"/>
<dbReference type="GO" id="GO:0004601">
    <property type="term" value="F:peroxidase activity"/>
    <property type="evidence" value="ECO:0007669"/>
    <property type="project" value="TreeGrafter"/>
</dbReference>
<evidence type="ECO:0000259" key="8">
    <source>
        <dbReference type="PROSITE" id="PS01033"/>
    </source>
</evidence>
<evidence type="ECO:0000256" key="1">
    <source>
        <dbReference type="ARBA" id="ARBA00008705"/>
    </source>
</evidence>
<dbReference type="GO" id="GO:0072562">
    <property type="term" value="C:blood microparticle"/>
    <property type="evidence" value="ECO:0007669"/>
    <property type="project" value="TreeGrafter"/>
</dbReference>
<dbReference type="AlphaFoldDB" id="A0A8C4T2Q3"/>
<evidence type="ECO:0000256" key="2">
    <source>
        <dbReference type="ARBA" id="ARBA00022448"/>
    </source>
</evidence>
<keyword evidence="2 7" id="KW-0813">Transport</keyword>
<evidence type="ECO:0000256" key="6">
    <source>
        <dbReference type="ARBA" id="ARBA00023004"/>
    </source>
</evidence>
<dbReference type="GO" id="GO:0005344">
    <property type="term" value="F:oxygen carrier activity"/>
    <property type="evidence" value="ECO:0007669"/>
    <property type="project" value="UniProtKB-KW"/>
</dbReference>
<dbReference type="InterPro" id="IPR000971">
    <property type="entry name" value="Globin"/>
</dbReference>
<dbReference type="InterPro" id="IPR002339">
    <property type="entry name" value="Hemoglobin_pi"/>
</dbReference>
<organism evidence="9 10">
    <name type="scientific">Erpetoichthys calabaricus</name>
    <name type="common">Rope fish</name>
    <name type="synonym">Calamoichthys calabaricus</name>
    <dbReference type="NCBI Taxonomy" id="27687"/>
    <lineage>
        <taxon>Eukaryota</taxon>
        <taxon>Metazoa</taxon>
        <taxon>Chordata</taxon>
        <taxon>Craniata</taxon>
        <taxon>Vertebrata</taxon>
        <taxon>Euteleostomi</taxon>
        <taxon>Actinopterygii</taxon>
        <taxon>Polypteriformes</taxon>
        <taxon>Polypteridae</taxon>
        <taxon>Erpetoichthys</taxon>
    </lineage>
</organism>
<evidence type="ECO:0000256" key="3">
    <source>
        <dbReference type="ARBA" id="ARBA00022617"/>
    </source>
</evidence>
<comment type="similarity">
    <text evidence="1 7">Belongs to the globin family.</text>
</comment>
<dbReference type="PRINTS" id="PR00612">
    <property type="entry name" value="ALPHAHAEM"/>
</dbReference>
<dbReference type="Proteomes" id="UP000694620">
    <property type="component" value="Chromosome 11"/>
</dbReference>
<dbReference type="GO" id="GO:0031838">
    <property type="term" value="C:haptoglobin-hemoglobin complex"/>
    <property type="evidence" value="ECO:0007669"/>
    <property type="project" value="TreeGrafter"/>
</dbReference>
<evidence type="ECO:0000313" key="10">
    <source>
        <dbReference type="Proteomes" id="UP000694620"/>
    </source>
</evidence>
<name>A0A8C4T2Q3_ERPCA</name>
<reference evidence="9" key="3">
    <citation type="submission" date="2025-09" db="UniProtKB">
        <authorList>
            <consortium name="Ensembl"/>
        </authorList>
    </citation>
    <scope>IDENTIFICATION</scope>
</reference>
<evidence type="ECO:0000256" key="7">
    <source>
        <dbReference type="RuleBase" id="RU000356"/>
    </source>
</evidence>
<reference evidence="9" key="1">
    <citation type="submission" date="2021-06" db="EMBL/GenBank/DDBJ databases">
        <authorList>
            <consortium name="Wellcome Sanger Institute Data Sharing"/>
        </authorList>
    </citation>
    <scope>NUCLEOTIDE SEQUENCE [LARGE SCALE GENOMIC DNA]</scope>
</reference>
<dbReference type="CDD" id="cd08927">
    <property type="entry name" value="Hb-alpha-like"/>
    <property type="match status" value="1"/>
</dbReference>
<dbReference type="PANTHER" id="PTHR11442">
    <property type="entry name" value="HEMOGLOBIN FAMILY MEMBER"/>
    <property type="match status" value="1"/>
</dbReference>
<dbReference type="PRINTS" id="PR00815">
    <property type="entry name" value="PIHAEM"/>
</dbReference>
<dbReference type="InterPro" id="IPR050056">
    <property type="entry name" value="Hemoglobin_oxygen_transport"/>
</dbReference>
<protein>
    <submittedName>
        <fullName evidence="9">Hemoglobin subunit alpha 2</fullName>
    </submittedName>
</protein>
<dbReference type="GO" id="GO:0005506">
    <property type="term" value="F:iron ion binding"/>
    <property type="evidence" value="ECO:0007669"/>
    <property type="project" value="InterPro"/>
</dbReference>
<dbReference type="Ensembl" id="ENSECRT00000026541.1">
    <property type="protein sequence ID" value="ENSECRP00000025999.1"/>
    <property type="gene ID" value="ENSECRG00000017562.1"/>
</dbReference>
<dbReference type="GO" id="GO:0020037">
    <property type="term" value="F:heme binding"/>
    <property type="evidence" value="ECO:0007669"/>
    <property type="project" value="InterPro"/>
</dbReference>
<feature type="domain" description="Globin" evidence="8">
    <location>
        <begin position="1"/>
        <end position="141"/>
    </location>
</feature>
<dbReference type="GO" id="GO:0042744">
    <property type="term" value="P:hydrogen peroxide catabolic process"/>
    <property type="evidence" value="ECO:0007669"/>
    <property type="project" value="TreeGrafter"/>
</dbReference>
<dbReference type="GeneTree" id="ENSGT00940000154590"/>
<evidence type="ECO:0000256" key="5">
    <source>
        <dbReference type="ARBA" id="ARBA00022723"/>
    </source>
</evidence>
<dbReference type="PROSITE" id="PS01033">
    <property type="entry name" value="GLOBIN"/>
    <property type="match status" value="1"/>
</dbReference>
<dbReference type="Pfam" id="PF00042">
    <property type="entry name" value="Globin"/>
    <property type="match status" value="1"/>
</dbReference>
<keyword evidence="4 7" id="KW-0561">Oxygen transport</keyword>
<dbReference type="GO" id="GO:0031720">
    <property type="term" value="F:haptoglobin binding"/>
    <property type="evidence" value="ECO:0007669"/>
    <property type="project" value="TreeGrafter"/>
</dbReference>
<keyword evidence="5" id="KW-0479">Metal-binding</keyword>
<evidence type="ECO:0000256" key="4">
    <source>
        <dbReference type="ARBA" id="ARBA00022621"/>
    </source>
</evidence>
<dbReference type="InterPro" id="IPR009050">
    <property type="entry name" value="Globin-like_sf"/>
</dbReference>
<dbReference type="OrthoDB" id="8751793at2759"/>
<dbReference type="Gene3D" id="1.10.490.10">
    <property type="entry name" value="Globins"/>
    <property type="match status" value="1"/>
</dbReference>
<keyword evidence="6" id="KW-0408">Iron</keyword>
<dbReference type="GO" id="GO:0005833">
    <property type="term" value="C:hemoglobin complex"/>
    <property type="evidence" value="ECO:0007669"/>
    <property type="project" value="InterPro"/>
</dbReference>
<keyword evidence="10" id="KW-1185">Reference proteome</keyword>
<sequence length="141" mass="15447">MLSAAEKALISSIWQKAAPNSEQLGFEALQRMLIVFPQTKTYFKHMDLSKGSADIRKHGAKVIQAIGEAALDIDNMASTLSNLSSLHAYNLRVDPVNFSFLSHSVLVVLASHLSEDFTPEAHAAFDKFLAAVAAILSEKYR</sequence>
<reference evidence="9" key="2">
    <citation type="submission" date="2025-08" db="UniProtKB">
        <authorList>
            <consortium name="Ensembl"/>
        </authorList>
    </citation>
    <scope>IDENTIFICATION</scope>
</reference>
<accession>A0A8C4T2Q3</accession>
<dbReference type="GO" id="GO:0019825">
    <property type="term" value="F:oxygen binding"/>
    <property type="evidence" value="ECO:0007669"/>
    <property type="project" value="InterPro"/>
</dbReference>
<dbReference type="FunFam" id="1.10.490.10:FF:000002">
    <property type="entry name" value="Hemoglobin subunit alpha"/>
    <property type="match status" value="1"/>
</dbReference>
<dbReference type="SUPFAM" id="SSF46458">
    <property type="entry name" value="Globin-like"/>
    <property type="match status" value="1"/>
</dbReference>
<gene>
    <name evidence="9" type="primary">HBA2</name>
    <name evidence="9" type="synonym">HBA1</name>
</gene>
<dbReference type="InterPro" id="IPR002338">
    <property type="entry name" value="Hemoglobin_a-typ"/>
</dbReference>